<keyword evidence="3" id="KW-1185">Reference proteome</keyword>
<dbReference type="EMBL" id="LKET01000028">
    <property type="protein sequence ID" value="KPU44999.1"/>
    <property type="molecule type" value="Genomic_DNA"/>
</dbReference>
<dbReference type="RefSeq" id="WP_054874545.1">
    <property type="nucleotide sequence ID" value="NZ_LKET01000028.1"/>
</dbReference>
<protein>
    <recommendedName>
        <fullName evidence="1">DUF1540 domain-containing protein</fullName>
    </recommendedName>
</protein>
<sequence length="59" mass="6294">MGNKSDKDKPIGRVKCVVDSCVHNGNDNHCMASSIEIEANNPSSAEITDCATFEPRGIS</sequence>
<dbReference type="Proteomes" id="UP000050326">
    <property type="component" value="Unassembled WGS sequence"/>
</dbReference>
<evidence type="ECO:0000259" key="1">
    <source>
        <dbReference type="Pfam" id="PF07561"/>
    </source>
</evidence>
<feature type="domain" description="DUF1540" evidence="1">
    <location>
        <begin position="14"/>
        <end position="53"/>
    </location>
</feature>
<organism evidence="2 3">
    <name type="scientific">Oxobacter pfennigii</name>
    <dbReference type="NCBI Taxonomy" id="36849"/>
    <lineage>
        <taxon>Bacteria</taxon>
        <taxon>Bacillati</taxon>
        <taxon>Bacillota</taxon>
        <taxon>Clostridia</taxon>
        <taxon>Eubacteriales</taxon>
        <taxon>Clostridiaceae</taxon>
        <taxon>Oxobacter</taxon>
    </lineage>
</organism>
<comment type="caution">
    <text evidence="2">The sequence shown here is derived from an EMBL/GenBank/DDBJ whole genome shotgun (WGS) entry which is preliminary data.</text>
</comment>
<reference evidence="2 3" key="1">
    <citation type="submission" date="2015-09" db="EMBL/GenBank/DDBJ databases">
        <title>Genome sequence of Oxobacter pfennigii DSM 3222.</title>
        <authorList>
            <person name="Poehlein A."/>
            <person name="Bengelsdorf F.R."/>
            <person name="Schiel-Bengelsdorf B."/>
            <person name="Duerre P."/>
            <person name="Daniel R."/>
        </authorList>
    </citation>
    <scope>NUCLEOTIDE SEQUENCE [LARGE SCALE GENOMIC DNA]</scope>
    <source>
        <strain evidence="2 3">DSM 3222</strain>
    </source>
</reference>
<evidence type="ECO:0000313" key="3">
    <source>
        <dbReference type="Proteomes" id="UP000050326"/>
    </source>
</evidence>
<evidence type="ECO:0000313" key="2">
    <source>
        <dbReference type="EMBL" id="KPU44999.1"/>
    </source>
</evidence>
<name>A0A0P8WR18_9CLOT</name>
<dbReference type="OrthoDB" id="1756089at2"/>
<dbReference type="Pfam" id="PF07561">
    <property type="entry name" value="DUF1540"/>
    <property type="match status" value="1"/>
</dbReference>
<accession>A0A0P8WR18</accession>
<dbReference type="AlphaFoldDB" id="A0A0P8WR18"/>
<gene>
    <name evidence="2" type="ORF">OXPF_14770</name>
</gene>
<dbReference type="InterPro" id="IPR011437">
    <property type="entry name" value="DUF1540"/>
</dbReference>
<proteinExistence type="predicted"/>